<dbReference type="InterPro" id="IPR036034">
    <property type="entry name" value="PDZ_sf"/>
</dbReference>
<dbReference type="EMBL" id="JACADJ010000041">
    <property type="protein sequence ID" value="NWH05640.1"/>
    <property type="molecule type" value="Genomic_DNA"/>
</dbReference>
<dbReference type="Pfam" id="PF11356">
    <property type="entry name" value="T2SSC"/>
    <property type="match status" value="1"/>
</dbReference>
<keyword evidence="12" id="KW-1185">Reference proteome</keyword>
<feature type="domain" description="Type II secretion system protein GspC N-terminal" evidence="10">
    <location>
        <begin position="14"/>
        <end position="158"/>
    </location>
</feature>
<dbReference type="InterPro" id="IPR024961">
    <property type="entry name" value="T2SS_GspC_N"/>
</dbReference>
<evidence type="ECO:0000256" key="7">
    <source>
        <dbReference type="ARBA" id="ARBA00022989"/>
    </source>
</evidence>
<evidence type="ECO:0000256" key="6">
    <source>
        <dbReference type="ARBA" id="ARBA00022927"/>
    </source>
</evidence>
<evidence type="ECO:0000256" key="5">
    <source>
        <dbReference type="ARBA" id="ARBA00022692"/>
    </source>
</evidence>
<dbReference type="AlphaFoldDB" id="A0A850SZV2"/>
<comment type="subcellular location">
    <subcellularLocation>
        <location evidence="1">Cell inner membrane</location>
    </subcellularLocation>
</comment>
<evidence type="ECO:0000256" key="2">
    <source>
        <dbReference type="ARBA" id="ARBA00022448"/>
    </source>
</evidence>
<keyword evidence="5" id="KW-0812">Transmembrane</keyword>
<dbReference type="GO" id="GO:0015031">
    <property type="term" value="P:protein transport"/>
    <property type="evidence" value="ECO:0007669"/>
    <property type="project" value="UniProtKB-KW"/>
</dbReference>
<protein>
    <recommendedName>
        <fullName evidence="10">Type II secretion system protein GspC N-terminal domain-containing protein</fullName>
    </recommendedName>
</protein>
<evidence type="ECO:0000256" key="3">
    <source>
        <dbReference type="ARBA" id="ARBA00022475"/>
    </source>
</evidence>
<keyword evidence="4" id="KW-0997">Cell inner membrane</keyword>
<keyword evidence="6" id="KW-0653">Protein transport</keyword>
<dbReference type="RefSeq" id="WP_178367098.1">
    <property type="nucleotide sequence ID" value="NZ_JACADJ010000041.1"/>
</dbReference>
<name>A0A850SZV2_9BACT</name>
<keyword evidence="2" id="KW-0813">Transport</keyword>
<sequence length="287" mass="31715">MNYLFTLINLGLIFFIADSMAAAFYDYYAGKLVKPAPLSITKQRASVADKKIHRSQSHYRKVTQRDLFKTGKAKRPPAKPIPQKKPPPGANAKITGLKLELKGTITGTGSDPAAIIKAKGDRKGKLYQEGDTVDRARIKTILRGKVVLLVDGKEELLVMKASKSKRAGRSAAGGGDIEDLIQLSGNQVNEMKSQIADLRRQVRVRPHYFKGKMDGFRITSIKNDSVFYKTLGLRNGDIISAVDDHELKSIADVARIYSMFSNADGDVAADVQIKRYGKSKTIRYSIQ</sequence>
<reference evidence="11 12" key="1">
    <citation type="submission" date="2020-06" db="EMBL/GenBank/DDBJ databases">
        <title>High-quality draft genome of sulfate reducer Desulfobacter latus type strain AcrS2 isolated from marine sediment.</title>
        <authorList>
            <person name="Hoppe M."/>
            <person name="Larsen C.K."/>
            <person name="Marshall I.P.G."/>
            <person name="Schramm A."/>
            <person name="Marietou A.G."/>
        </authorList>
    </citation>
    <scope>NUCLEOTIDE SEQUENCE [LARGE SCALE GENOMIC DNA]</scope>
    <source>
        <strain evidence="11 12">AcRS2</strain>
    </source>
</reference>
<dbReference type="Gene3D" id="2.30.30.830">
    <property type="match status" value="1"/>
</dbReference>
<keyword evidence="8" id="KW-0472">Membrane</keyword>
<dbReference type="GO" id="GO:0005886">
    <property type="term" value="C:plasma membrane"/>
    <property type="evidence" value="ECO:0007669"/>
    <property type="project" value="UniProtKB-SubCell"/>
</dbReference>
<feature type="region of interest" description="Disordered" evidence="9">
    <location>
        <begin position="68"/>
        <end position="90"/>
    </location>
</feature>
<dbReference type="Proteomes" id="UP000553343">
    <property type="component" value="Unassembled WGS sequence"/>
</dbReference>
<evidence type="ECO:0000313" key="12">
    <source>
        <dbReference type="Proteomes" id="UP000553343"/>
    </source>
</evidence>
<keyword evidence="7" id="KW-1133">Transmembrane helix</keyword>
<evidence type="ECO:0000256" key="4">
    <source>
        <dbReference type="ARBA" id="ARBA00022519"/>
    </source>
</evidence>
<comment type="caution">
    <text evidence="11">The sequence shown here is derived from an EMBL/GenBank/DDBJ whole genome shotgun (WGS) entry which is preliminary data.</text>
</comment>
<accession>A0A850SZV2</accession>
<evidence type="ECO:0000256" key="1">
    <source>
        <dbReference type="ARBA" id="ARBA00004533"/>
    </source>
</evidence>
<organism evidence="11 12">
    <name type="scientific">Desulfobacter latus</name>
    <dbReference type="NCBI Taxonomy" id="2292"/>
    <lineage>
        <taxon>Bacteria</taxon>
        <taxon>Pseudomonadati</taxon>
        <taxon>Thermodesulfobacteriota</taxon>
        <taxon>Desulfobacteria</taxon>
        <taxon>Desulfobacterales</taxon>
        <taxon>Desulfobacteraceae</taxon>
        <taxon>Desulfobacter</taxon>
    </lineage>
</organism>
<evidence type="ECO:0000313" key="11">
    <source>
        <dbReference type="EMBL" id="NWH05640.1"/>
    </source>
</evidence>
<dbReference type="Gene3D" id="2.30.42.10">
    <property type="match status" value="1"/>
</dbReference>
<proteinExistence type="predicted"/>
<gene>
    <name evidence="11" type="ORF">HXW94_11695</name>
</gene>
<evidence type="ECO:0000259" key="10">
    <source>
        <dbReference type="Pfam" id="PF11356"/>
    </source>
</evidence>
<evidence type="ECO:0000256" key="8">
    <source>
        <dbReference type="ARBA" id="ARBA00023136"/>
    </source>
</evidence>
<keyword evidence="3" id="KW-1003">Cell membrane</keyword>
<dbReference type="SUPFAM" id="SSF50156">
    <property type="entry name" value="PDZ domain-like"/>
    <property type="match status" value="1"/>
</dbReference>
<feature type="compositionally biased region" description="Pro residues" evidence="9">
    <location>
        <begin position="78"/>
        <end position="89"/>
    </location>
</feature>
<evidence type="ECO:0000256" key="9">
    <source>
        <dbReference type="SAM" id="MobiDB-lite"/>
    </source>
</evidence>